<evidence type="ECO:0000313" key="10">
    <source>
        <dbReference type="Proteomes" id="UP000245535"/>
    </source>
</evidence>
<evidence type="ECO:0000256" key="4">
    <source>
        <dbReference type="ARBA" id="ARBA00022655"/>
    </source>
</evidence>
<evidence type="ECO:0000313" key="9">
    <source>
        <dbReference type="EMBL" id="PWJ42050.1"/>
    </source>
</evidence>
<reference evidence="9 10" key="1">
    <citation type="submission" date="2018-03" db="EMBL/GenBank/DDBJ databases">
        <title>Genomic Encyclopedia of Archaeal and Bacterial Type Strains, Phase II (KMG-II): from individual species to whole genera.</title>
        <authorList>
            <person name="Goeker M."/>
        </authorList>
    </citation>
    <scope>NUCLEOTIDE SEQUENCE [LARGE SCALE GENOMIC DNA]</scope>
    <source>
        <strain evidence="9 10">DSM 28229</strain>
    </source>
</reference>
<dbReference type="Gene3D" id="3.30.1300.10">
    <property type="entry name" value="Pantoate-beta-alanine ligase, C-terminal domain"/>
    <property type="match status" value="1"/>
</dbReference>
<feature type="binding site" evidence="8">
    <location>
        <position position="61"/>
    </location>
    <ligand>
        <name>beta-alanine</name>
        <dbReference type="ChEBI" id="CHEBI:57966"/>
    </ligand>
</feature>
<gene>
    <name evidence="8" type="primary">panC</name>
    <name evidence="9" type="ORF">BC781_103300</name>
</gene>
<dbReference type="GO" id="GO:0005829">
    <property type="term" value="C:cytosol"/>
    <property type="evidence" value="ECO:0007669"/>
    <property type="project" value="TreeGrafter"/>
</dbReference>
<evidence type="ECO:0000256" key="7">
    <source>
        <dbReference type="ARBA" id="ARBA00048258"/>
    </source>
</evidence>
<evidence type="ECO:0000256" key="1">
    <source>
        <dbReference type="ARBA" id="ARBA00004990"/>
    </source>
</evidence>
<dbReference type="GO" id="GO:0015940">
    <property type="term" value="P:pantothenate biosynthetic process"/>
    <property type="evidence" value="ECO:0007669"/>
    <property type="project" value="UniProtKB-UniRule"/>
</dbReference>
<evidence type="ECO:0000256" key="5">
    <source>
        <dbReference type="ARBA" id="ARBA00022741"/>
    </source>
</evidence>
<dbReference type="OrthoDB" id="9773087at2"/>
<keyword evidence="5 8" id="KW-0547">Nucleotide-binding</keyword>
<comment type="catalytic activity">
    <reaction evidence="7 8">
        <text>(R)-pantoate + beta-alanine + ATP = (R)-pantothenate + AMP + diphosphate + H(+)</text>
        <dbReference type="Rhea" id="RHEA:10912"/>
        <dbReference type="ChEBI" id="CHEBI:15378"/>
        <dbReference type="ChEBI" id="CHEBI:15980"/>
        <dbReference type="ChEBI" id="CHEBI:29032"/>
        <dbReference type="ChEBI" id="CHEBI:30616"/>
        <dbReference type="ChEBI" id="CHEBI:33019"/>
        <dbReference type="ChEBI" id="CHEBI:57966"/>
        <dbReference type="ChEBI" id="CHEBI:456215"/>
        <dbReference type="EC" id="6.3.2.1"/>
    </reaction>
</comment>
<feature type="binding site" evidence="8">
    <location>
        <begin position="188"/>
        <end position="191"/>
    </location>
    <ligand>
        <name>ATP</name>
        <dbReference type="ChEBI" id="CHEBI:30616"/>
    </ligand>
</feature>
<dbReference type="Gene3D" id="3.40.50.620">
    <property type="entry name" value="HUPs"/>
    <property type="match status" value="1"/>
</dbReference>
<evidence type="ECO:0000256" key="8">
    <source>
        <dbReference type="HAMAP-Rule" id="MF_00158"/>
    </source>
</evidence>
<protein>
    <recommendedName>
        <fullName evidence="8">Pantothenate synthetase</fullName>
        <shortName evidence="8">PS</shortName>
        <ecNumber evidence="8">6.3.2.1</ecNumber>
    </recommendedName>
    <alternativeName>
        <fullName evidence="8">Pantoate--beta-alanine ligase</fullName>
    </alternativeName>
    <alternativeName>
        <fullName evidence="8">Pantoate-activating enzyme</fullName>
    </alternativeName>
</protein>
<dbReference type="CDD" id="cd00560">
    <property type="entry name" value="PanC"/>
    <property type="match status" value="1"/>
</dbReference>
<proteinExistence type="inferred from homology"/>
<dbReference type="SUPFAM" id="SSF52374">
    <property type="entry name" value="Nucleotidylyl transferase"/>
    <property type="match status" value="1"/>
</dbReference>
<organism evidence="9 10">
    <name type="scientific">Sediminitomix flava</name>
    <dbReference type="NCBI Taxonomy" id="379075"/>
    <lineage>
        <taxon>Bacteria</taxon>
        <taxon>Pseudomonadati</taxon>
        <taxon>Bacteroidota</taxon>
        <taxon>Cytophagia</taxon>
        <taxon>Cytophagales</taxon>
        <taxon>Flammeovirgaceae</taxon>
        <taxon>Sediminitomix</taxon>
    </lineage>
</organism>
<dbReference type="PANTHER" id="PTHR21299">
    <property type="entry name" value="CYTIDYLATE KINASE/PANTOATE-BETA-ALANINE LIGASE"/>
    <property type="match status" value="1"/>
</dbReference>
<accession>A0A315Z9G3</accession>
<dbReference type="AlphaFoldDB" id="A0A315Z9G3"/>
<feature type="binding site" evidence="8">
    <location>
        <position position="157"/>
    </location>
    <ligand>
        <name>(R)-pantoate</name>
        <dbReference type="ChEBI" id="CHEBI:15980"/>
    </ligand>
</feature>
<evidence type="ECO:0000256" key="3">
    <source>
        <dbReference type="ARBA" id="ARBA00022598"/>
    </source>
</evidence>
<dbReference type="InterPro" id="IPR042176">
    <property type="entry name" value="Pantoate_ligase_C"/>
</dbReference>
<comment type="subunit">
    <text evidence="8">Homodimer.</text>
</comment>
<feature type="binding site" evidence="8">
    <location>
        <begin position="151"/>
        <end position="154"/>
    </location>
    <ligand>
        <name>ATP</name>
        <dbReference type="ChEBI" id="CHEBI:30616"/>
    </ligand>
</feature>
<name>A0A315Z9G3_SEDFL</name>
<comment type="miscellaneous">
    <text evidence="8">The reaction proceeds by a bi uni uni bi ping pong mechanism.</text>
</comment>
<dbReference type="RefSeq" id="WP_109618645.1">
    <property type="nucleotide sequence ID" value="NZ_QGDO01000003.1"/>
</dbReference>
<comment type="pathway">
    <text evidence="1 8">Cofactor biosynthesis; (R)-pantothenate biosynthesis; (R)-pantothenate from (R)-pantoate and beta-alanine: step 1/1.</text>
</comment>
<keyword evidence="3 8" id="KW-0436">Ligase</keyword>
<dbReference type="Pfam" id="PF02569">
    <property type="entry name" value="Pantoate_ligase"/>
    <property type="match status" value="1"/>
</dbReference>
<dbReference type="NCBIfam" id="TIGR00018">
    <property type="entry name" value="panC"/>
    <property type="match status" value="1"/>
</dbReference>
<keyword evidence="10" id="KW-1185">Reference proteome</keyword>
<dbReference type="GO" id="GO:0004592">
    <property type="term" value="F:pantoate-beta-alanine ligase activity"/>
    <property type="evidence" value="ECO:0007669"/>
    <property type="project" value="UniProtKB-UniRule"/>
</dbReference>
<evidence type="ECO:0000256" key="6">
    <source>
        <dbReference type="ARBA" id="ARBA00022840"/>
    </source>
</evidence>
<evidence type="ECO:0000256" key="2">
    <source>
        <dbReference type="ARBA" id="ARBA00009256"/>
    </source>
</evidence>
<dbReference type="EMBL" id="QGDO01000003">
    <property type="protein sequence ID" value="PWJ42050.1"/>
    <property type="molecule type" value="Genomic_DNA"/>
</dbReference>
<dbReference type="InterPro" id="IPR014729">
    <property type="entry name" value="Rossmann-like_a/b/a_fold"/>
</dbReference>
<comment type="caution">
    <text evidence="9">The sequence shown here is derived from an EMBL/GenBank/DDBJ whole genome shotgun (WGS) entry which is preliminary data.</text>
</comment>
<dbReference type="Proteomes" id="UP000245535">
    <property type="component" value="Unassembled WGS sequence"/>
</dbReference>
<dbReference type="UniPathway" id="UPA00028">
    <property type="reaction ID" value="UER00005"/>
</dbReference>
<keyword evidence="4 8" id="KW-0566">Pantothenate biosynthesis</keyword>
<dbReference type="InterPro" id="IPR003721">
    <property type="entry name" value="Pantoate_ligase"/>
</dbReference>
<keyword evidence="8" id="KW-0963">Cytoplasm</keyword>
<comment type="caution">
    <text evidence="8">Lacks conserved residue(s) required for the propagation of feature annotation.</text>
</comment>
<dbReference type="PANTHER" id="PTHR21299:SF1">
    <property type="entry name" value="PANTOATE--BETA-ALANINE LIGASE"/>
    <property type="match status" value="1"/>
</dbReference>
<comment type="subcellular location">
    <subcellularLocation>
        <location evidence="8">Cytoplasm</location>
    </subcellularLocation>
</comment>
<comment type="similarity">
    <text evidence="2 8">Belongs to the pantothenate synthetase family.</text>
</comment>
<dbReference type="EC" id="6.3.2.1" evidence="8"/>
<feature type="binding site" evidence="8">
    <location>
        <position position="61"/>
    </location>
    <ligand>
        <name>(R)-pantoate</name>
        <dbReference type="ChEBI" id="CHEBI:15980"/>
    </ligand>
</feature>
<keyword evidence="6 8" id="KW-0067">ATP-binding</keyword>
<comment type="function">
    <text evidence="8">Catalyzes the condensation of pantoate with beta-alanine in an ATP-dependent reaction via a pantoyl-adenylate intermediate.</text>
</comment>
<feature type="binding site" evidence="8">
    <location>
        <begin position="30"/>
        <end position="37"/>
    </location>
    <ligand>
        <name>ATP</name>
        <dbReference type="ChEBI" id="CHEBI:30616"/>
    </ligand>
</feature>
<dbReference type="HAMAP" id="MF_00158">
    <property type="entry name" value="PanC"/>
    <property type="match status" value="1"/>
</dbReference>
<sequence>MHIFKETTSLRNFLITEQNSSKTVGFVPTMGALHDGHLALIKKSTAENDITICSIYVNPTQFNNSDDLDKYPRTIDKDINLLENVGCTAVFLPDDTIMYPEGKNKEDLIEFNFGSIETVMEGAKRPGHFNGVGIVVSKLFHIVQPTKAYFGLKDLQQFLIIRKLTNALSFPIDVIGHPTERAEDGLALSSRNMRLSESQREIAPILYKALQETKNILESSEDVEKAIEKGTQLIDETNQFQIEYLEITDTKSLKKLDSYSKGQNYAICVAAWLGNVRLIDNILIEN</sequence>
<feature type="active site" description="Proton donor" evidence="8">
    <location>
        <position position="37"/>
    </location>
</feature>
<dbReference type="GO" id="GO:0005524">
    <property type="term" value="F:ATP binding"/>
    <property type="evidence" value="ECO:0007669"/>
    <property type="project" value="UniProtKB-KW"/>
</dbReference>